<dbReference type="InterPro" id="IPR002673">
    <property type="entry name" value="Ribosomal_eL29"/>
</dbReference>
<evidence type="ECO:0000256" key="1">
    <source>
        <dbReference type="ARBA" id="ARBA00010247"/>
    </source>
</evidence>
<name>A0A835YVJ7_9STRA</name>
<feature type="compositionally biased region" description="Polar residues" evidence="5">
    <location>
        <begin position="1"/>
        <end position="10"/>
    </location>
</feature>
<keyword evidence="7" id="KW-1185">Reference proteome</keyword>
<evidence type="ECO:0000256" key="5">
    <source>
        <dbReference type="SAM" id="MobiDB-lite"/>
    </source>
</evidence>
<evidence type="ECO:0000313" key="7">
    <source>
        <dbReference type="Proteomes" id="UP000664859"/>
    </source>
</evidence>
<dbReference type="Proteomes" id="UP000664859">
    <property type="component" value="Unassembled WGS sequence"/>
</dbReference>
<dbReference type="Gene3D" id="6.10.140.1730">
    <property type="match status" value="1"/>
</dbReference>
<dbReference type="PANTHER" id="PTHR12884">
    <property type="entry name" value="60S RIBOSOMAL PROTEIN L29"/>
    <property type="match status" value="1"/>
</dbReference>
<proteinExistence type="inferred from homology"/>
<dbReference type="AlphaFoldDB" id="A0A835YVJ7"/>
<reference evidence="6" key="1">
    <citation type="submission" date="2021-02" db="EMBL/GenBank/DDBJ databases">
        <title>First Annotated Genome of the Yellow-green Alga Tribonema minus.</title>
        <authorList>
            <person name="Mahan K.M."/>
        </authorList>
    </citation>
    <scope>NUCLEOTIDE SEQUENCE</scope>
    <source>
        <strain evidence="6">UTEX B ZZ1240</strain>
    </source>
</reference>
<evidence type="ECO:0000256" key="2">
    <source>
        <dbReference type="ARBA" id="ARBA00022980"/>
    </source>
</evidence>
<gene>
    <name evidence="6" type="ORF">JKP88DRAFT_149423</name>
</gene>
<keyword evidence="2 4" id="KW-0689">Ribosomal protein</keyword>
<feature type="non-terminal residue" evidence="6">
    <location>
        <position position="1"/>
    </location>
</feature>
<dbReference type="GO" id="GO:0022625">
    <property type="term" value="C:cytosolic large ribosomal subunit"/>
    <property type="evidence" value="ECO:0007669"/>
    <property type="project" value="TreeGrafter"/>
</dbReference>
<feature type="non-terminal residue" evidence="6">
    <location>
        <position position="52"/>
    </location>
</feature>
<feature type="compositionally biased region" description="Basic residues" evidence="5">
    <location>
        <begin position="43"/>
        <end position="52"/>
    </location>
</feature>
<dbReference type="GO" id="GO:0003735">
    <property type="term" value="F:structural constituent of ribosome"/>
    <property type="evidence" value="ECO:0007669"/>
    <property type="project" value="UniProtKB-UniRule"/>
</dbReference>
<accession>A0A835YVJ7</accession>
<organism evidence="6 7">
    <name type="scientific">Tribonema minus</name>
    <dbReference type="NCBI Taxonomy" id="303371"/>
    <lineage>
        <taxon>Eukaryota</taxon>
        <taxon>Sar</taxon>
        <taxon>Stramenopiles</taxon>
        <taxon>Ochrophyta</taxon>
        <taxon>PX clade</taxon>
        <taxon>Xanthophyceae</taxon>
        <taxon>Tribonematales</taxon>
        <taxon>Tribonemataceae</taxon>
        <taxon>Tribonema</taxon>
    </lineage>
</organism>
<keyword evidence="3 4" id="KW-0687">Ribonucleoprotein</keyword>
<evidence type="ECO:0000256" key="4">
    <source>
        <dbReference type="RuleBase" id="RU364026"/>
    </source>
</evidence>
<evidence type="ECO:0000256" key="3">
    <source>
        <dbReference type="ARBA" id="ARBA00023274"/>
    </source>
</evidence>
<feature type="region of interest" description="Disordered" evidence="5">
    <location>
        <begin position="1"/>
        <end position="52"/>
    </location>
</feature>
<dbReference type="PANTHER" id="PTHR12884:SF0">
    <property type="entry name" value="60S RIBOSOMAL PROTEIN L29"/>
    <property type="match status" value="1"/>
</dbReference>
<dbReference type="GO" id="GO:0002181">
    <property type="term" value="P:cytoplasmic translation"/>
    <property type="evidence" value="ECO:0007669"/>
    <property type="project" value="TreeGrafter"/>
</dbReference>
<dbReference type="OrthoDB" id="996720at2759"/>
<protein>
    <recommendedName>
        <fullName evidence="4">60S ribosomal protein L29</fullName>
    </recommendedName>
</protein>
<comment type="similarity">
    <text evidence="1 4">Belongs to the eukaryotic ribosomal protein eL29 family.</text>
</comment>
<comment type="caution">
    <text evidence="6">The sequence shown here is derived from an EMBL/GenBank/DDBJ whole genome shotgun (WGS) entry which is preliminary data.</text>
</comment>
<evidence type="ECO:0000313" key="6">
    <source>
        <dbReference type="EMBL" id="KAG5177904.1"/>
    </source>
</evidence>
<dbReference type="Pfam" id="PF01779">
    <property type="entry name" value="Ribosomal_L29e"/>
    <property type="match status" value="1"/>
</dbReference>
<sequence>LQQKNHTGRNASAKDHANGIKKAPRFKYNSLKGMDPKFLRNQRYAKKKNPRK</sequence>
<dbReference type="EMBL" id="JAFCMP010000520">
    <property type="protein sequence ID" value="KAG5177904.1"/>
    <property type="molecule type" value="Genomic_DNA"/>
</dbReference>